<keyword evidence="3 6" id="KW-0378">Hydrolase</keyword>
<dbReference type="PROSITE" id="PS51820">
    <property type="entry name" value="PA14"/>
    <property type="match status" value="1"/>
</dbReference>
<dbReference type="Proteomes" id="UP000623067">
    <property type="component" value="Unassembled WGS sequence"/>
</dbReference>
<dbReference type="EMBL" id="BMIH01000003">
    <property type="protein sequence ID" value="GGB36208.1"/>
    <property type="molecule type" value="Genomic_DNA"/>
</dbReference>
<dbReference type="GO" id="GO:0045493">
    <property type="term" value="P:xylan catabolic process"/>
    <property type="evidence" value="ECO:0007669"/>
    <property type="project" value="InterPro"/>
</dbReference>
<gene>
    <name evidence="6" type="ORF">GCM10011380_26990</name>
</gene>
<keyword evidence="2 4" id="KW-0732">Signal</keyword>
<reference evidence="6" key="1">
    <citation type="journal article" date="2014" name="Int. J. Syst. Evol. Microbiol.">
        <title>Complete genome sequence of Corynebacterium casei LMG S-19264T (=DSM 44701T), isolated from a smear-ripened cheese.</title>
        <authorList>
            <consortium name="US DOE Joint Genome Institute (JGI-PGF)"/>
            <person name="Walter F."/>
            <person name="Albersmeier A."/>
            <person name="Kalinowski J."/>
            <person name="Ruckert C."/>
        </authorList>
    </citation>
    <scope>NUCLEOTIDE SEQUENCE</scope>
    <source>
        <strain evidence="6">CGMCC 1.15330</strain>
    </source>
</reference>
<dbReference type="InterPro" id="IPR013783">
    <property type="entry name" value="Ig-like_fold"/>
</dbReference>
<dbReference type="Pfam" id="PF01915">
    <property type="entry name" value="Glyco_hydro_3_C"/>
    <property type="match status" value="1"/>
</dbReference>
<evidence type="ECO:0000313" key="6">
    <source>
        <dbReference type="EMBL" id="GGB36208.1"/>
    </source>
</evidence>
<accession>A0A916TBG7</accession>
<dbReference type="PANTHER" id="PTHR42721:SF3">
    <property type="entry name" value="BETA-D-XYLOSIDASE 5-RELATED"/>
    <property type="match status" value="1"/>
</dbReference>
<dbReference type="SUPFAM" id="SSF52279">
    <property type="entry name" value="Beta-D-glucan exohydrolase, C-terminal domain"/>
    <property type="match status" value="1"/>
</dbReference>
<dbReference type="SUPFAM" id="SSF51445">
    <property type="entry name" value="(Trans)glycosidases"/>
    <property type="match status" value="1"/>
</dbReference>
<name>A0A916TBG7_9SPHN</name>
<dbReference type="Pfam" id="PF07691">
    <property type="entry name" value="PA14"/>
    <property type="match status" value="1"/>
</dbReference>
<evidence type="ECO:0000259" key="5">
    <source>
        <dbReference type="PROSITE" id="PS51820"/>
    </source>
</evidence>
<dbReference type="Gene3D" id="3.40.50.1700">
    <property type="entry name" value="Glycoside hydrolase family 3 C-terminal domain"/>
    <property type="match status" value="2"/>
</dbReference>
<comment type="caution">
    <text evidence="6">The sequence shown here is derived from an EMBL/GenBank/DDBJ whole genome shotgun (WGS) entry which is preliminary data.</text>
</comment>
<feature type="signal peptide" evidence="4">
    <location>
        <begin position="1"/>
        <end position="34"/>
    </location>
</feature>
<evidence type="ECO:0000256" key="2">
    <source>
        <dbReference type="ARBA" id="ARBA00022729"/>
    </source>
</evidence>
<dbReference type="InterPro" id="IPR044993">
    <property type="entry name" value="BXL"/>
</dbReference>
<dbReference type="RefSeq" id="WP_229664564.1">
    <property type="nucleotide sequence ID" value="NZ_BMIH01000003.1"/>
</dbReference>
<organism evidence="6 7">
    <name type="scientific">Sphingomonas metalli</name>
    <dbReference type="NCBI Taxonomy" id="1779358"/>
    <lineage>
        <taxon>Bacteria</taxon>
        <taxon>Pseudomonadati</taxon>
        <taxon>Pseudomonadota</taxon>
        <taxon>Alphaproteobacteria</taxon>
        <taxon>Sphingomonadales</taxon>
        <taxon>Sphingomonadaceae</taxon>
        <taxon>Sphingomonas</taxon>
    </lineage>
</organism>
<dbReference type="Pfam" id="PF14310">
    <property type="entry name" value="Fn3-like"/>
    <property type="match status" value="1"/>
</dbReference>
<dbReference type="InterPro" id="IPR001764">
    <property type="entry name" value="Glyco_hydro_3_N"/>
</dbReference>
<feature type="domain" description="PA14" evidence="5">
    <location>
        <begin position="463"/>
        <end position="615"/>
    </location>
</feature>
<dbReference type="InterPro" id="IPR026891">
    <property type="entry name" value="Fn3-like"/>
</dbReference>
<evidence type="ECO:0000256" key="4">
    <source>
        <dbReference type="SAM" id="SignalP"/>
    </source>
</evidence>
<evidence type="ECO:0000256" key="3">
    <source>
        <dbReference type="ARBA" id="ARBA00022801"/>
    </source>
</evidence>
<dbReference type="InterPro" id="IPR002772">
    <property type="entry name" value="Glyco_hydro_3_C"/>
</dbReference>
<evidence type="ECO:0000313" key="7">
    <source>
        <dbReference type="Proteomes" id="UP000623067"/>
    </source>
</evidence>
<feature type="chain" id="PRO_5037180796" evidence="4">
    <location>
        <begin position="35"/>
        <end position="887"/>
    </location>
</feature>
<dbReference type="GO" id="GO:0031222">
    <property type="term" value="P:arabinan catabolic process"/>
    <property type="evidence" value="ECO:0007669"/>
    <property type="project" value="TreeGrafter"/>
</dbReference>
<comment type="similarity">
    <text evidence="1">Belongs to the glycosyl hydrolase 3 family.</text>
</comment>
<dbReference type="Pfam" id="PF00933">
    <property type="entry name" value="Glyco_hydro_3"/>
    <property type="match status" value="1"/>
</dbReference>
<dbReference type="PRINTS" id="PR00133">
    <property type="entry name" value="GLHYDRLASE3"/>
</dbReference>
<reference evidence="6" key="2">
    <citation type="submission" date="2020-09" db="EMBL/GenBank/DDBJ databases">
        <authorList>
            <person name="Sun Q."/>
            <person name="Zhou Y."/>
        </authorList>
    </citation>
    <scope>NUCLEOTIDE SEQUENCE</scope>
    <source>
        <strain evidence="6">CGMCC 1.15330</strain>
    </source>
</reference>
<protein>
    <submittedName>
        <fullName evidence="6">Glycoside hydrolase family 3</fullName>
    </submittedName>
</protein>
<dbReference type="InterPro" id="IPR011658">
    <property type="entry name" value="PA14_dom"/>
</dbReference>
<dbReference type="InterPro" id="IPR036962">
    <property type="entry name" value="Glyco_hydro_3_N_sf"/>
</dbReference>
<dbReference type="SUPFAM" id="SSF56988">
    <property type="entry name" value="Anthrax protective antigen"/>
    <property type="match status" value="1"/>
</dbReference>
<dbReference type="GO" id="GO:0009044">
    <property type="term" value="F:xylan 1,4-beta-xylosidase activity"/>
    <property type="evidence" value="ECO:0007669"/>
    <property type="project" value="InterPro"/>
</dbReference>
<dbReference type="Gene3D" id="2.60.40.10">
    <property type="entry name" value="Immunoglobulins"/>
    <property type="match status" value="1"/>
</dbReference>
<dbReference type="Gene3D" id="3.20.20.300">
    <property type="entry name" value="Glycoside hydrolase, family 3, N-terminal domain"/>
    <property type="match status" value="1"/>
</dbReference>
<dbReference type="GO" id="GO:0046556">
    <property type="term" value="F:alpha-L-arabinofuranosidase activity"/>
    <property type="evidence" value="ECO:0007669"/>
    <property type="project" value="TreeGrafter"/>
</dbReference>
<sequence length="887" mass="95287">MTSTPQSAFTLRSIRTRRFWLAGAACLIGTSAVAQVYKDPTAPVEKRAEDLVARMTLEEKARQMQNSAPAIPRLDLPAYDWWNEGLHGLARAGEATVFPQAIGMAATWDKDLLKAEGRVIGTEARARYNQAQREGNVDRYFGLTIWSPNINIFRDPRWGRGQETLGEDPYLTGVLGAEFIKGMQGDDPKYLLAVATPKHFAVHSGPEPLRHEFNVDVAPRDLTETYLPAFRRAIVDAKAQSLMCAYNAINGAPACGSTLLLKDYLRGAWGFQGFVTSDCGAIDDFVNGHKTVKTYEQASAVSVKAGTDTGCNFRDEYLAIPNAVRQGLLAERDVDTAVKRLMAARIRLGMLDPADRVAYASIPYSENHSQAHREVALRAAREGIVLLKNDGALPIAATARRILVVGPAAASREALNGNYKGTPVGQPLPLDGIETALGKERVSFAQGAPFTEQVALTVPRTVFGPQGVTARFWNGTGFAGPVVATRIEKEIDNDWNGIAPAPGVDRTAFSAEYAGTLTVPATGDYVFEVGDRRCDWSEDQQTYVLSIEGEPDVRATSKCFAGVPLKTPAIRMEAGKPRAFRLAFTHHSPRLGAGLTLTWKPQVEGLRQEAVRAAADADLIVAFVGLTAGLEGEEMPIKIPGFASGDRTSIALPPVQQRLLDALVATGKPVAIVGVTGSAVSFGEAGDKAKAILQAWYGGELGGQAIGEVLAGTVNPSGRLPVTFYRSLDDLPPFAEYGMRNRTYRYFTGKPEYAFGHGLSYTRFGYAGLAVRPTLSAGKGASVGVTVKNEGAVAGDEVAQLYIQPVGRPELPIRSLKGFERVKLAPGEARQLTFSLSPRDLAFADDKGVMRVTPGRYRLWVGGGQEGSGAPGVAAEVRVTGSQVLPK</sequence>
<dbReference type="InterPro" id="IPR017853">
    <property type="entry name" value="GH"/>
</dbReference>
<evidence type="ECO:0000256" key="1">
    <source>
        <dbReference type="ARBA" id="ARBA00005336"/>
    </source>
</evidence>
<dbReference type="PANTHER" id="PTHR42721">
    <property type="entry name" value="SUGAR HYDROLASE-RELATED"/>
    <property type="match status" value="1"/>
</dbReference>
<dbReference type="InterPro" id="IPR037524">
    <property type="entry name" value="PA14/GLEYA"/>
</dbReference>
<dbReference type="InterPro" id="IPR036881">
    <property type="entry name" value="Glyco_hydro_3_C_sf"/>
</dbReference>
<keyword evidence="7" id="KW-1185">Reference proteome</keyword>
<dbReference type="AlphaFoldDB" id="A0A916TBG7"/>
<dbReference type="SMART" id="SM01217">
    <property type="entry name" value="Fn3_like"/>
    <property type="match status" value="1"/>
</dbReference>
<proteinExistence type="inferred from homology"/>